<evidence type="ECO:0000256" key="6">
    <source>
        <dbReference type="SAM" id="MobiDB-lite"/>
    </source>
</evidence>
<evidence type="ECO:0000256" key="2">
    <source>
        <dbReference type="ARBA" id="ARBA00022448"/>
    </source>
</evidence>
<dbReference type="GO" id="GO:0005737">
    <property type="term" value="C:cytoplasm"/>
    <property type="evidence" value="ECO:0007669"/>
    <property type="project" value="UniProtKB-SubCell"/>
</dbReference>
<dbReference type="AlphaFoldDB" id="A0A8C3UH44"/>
<sequence length="211" mass="23989">ESLRTFQNLPEPPQKNLQNLPEPPKNHLNPPKKISCTPPEPSGTLQNLPEPLRNILNPPEPSRMQPYVPMVLNNLVEIINRPNTPKTLLENTAITIGRLGFVCPQEVAPMLQQFIRPWCTSLRNIRDNEEKDSAFRGICVMIGVNPGGVVQDFIFFCDAVASWVSPKDDLRDMFYKILHGFKAQVGEENWQQFSEQFPPLLKDRLAAFYGV</sequence>
<dbReference type="PANTHER" id="PTHR10527">
    <property type="entry name" value="IMPORTIN BETA"/>
    <property type="match status" value="1"/>
</dbReference>
<reference evidence="7" key="2">
    <citation type="submission" date="2025-08" db="UniProtKB">
        <authorList>
            <consortium name="Ensembl"/>
        </authorList>
    </citation>
    <scope>IDENTIFICATION</scope>
</reference>
<evidence type="ECO:0000313" key="7">
    <source>
        <dbReference type="Ensembl" id="ENSCUSP00005014462.1"/>
    </source>
</evidence>
<evidence type="ECO:0000256" key="4">
    <source>
        <dbReference type="ARBA" id="ARBA00022737"/>
    </source>
</evidence>
<keyword evidence="3" id="KW-0963">Cytoplasm</keyword>
<dbReference type="InterPro" id="IPR011989">
    <property type="entry name" value="ARM-like"/>
</dbReference>
<evidence type="ECO:0000256" key="3">
    <source>
        <dbReference type="ARBA" id="ARBA00022490"/>
    </source>
</evidence>
<keyword evidence="4" id="KW-0677">Repeat</keyword>
<evidence type="ECO:0000256" key="1">
    <source>
        <dbReference type="ARBA" id="ARBA00004496"/>
    </source>
</evidence>
<dbReference type="Ensembl" id="ENSCUST00005015029.1">
    <property type="protein sequence ID" value="ENSCUSP00005014462.1"/>
    <property type="gene ID" value="ENSCUSG00005009327.1"/>
</dbReference>
<reference evidence="7" key="3">
    <citation type="submission" date="2025-09" db="UniProtKB">
        <authorList>
            <consortium name="Ensembl"/>
        </authorList>
    </citation>
    <scope>IDENTIFICATION</scope>
</reference>
<accession>A0A8C3UH44</accession>
<dbReference type="SUPFAM" id="SSF48371">
    <property type="entry name" value="ARM repeat"/>
    <property type="match status" value="1"/>
</dbReference>
<dbReference type="InterPro" id="IPR040122">
    <property type="entry name" value="Importin_beta"/>
</dbReference>
<dbReference type="Proteomes" id="UP000694563">
    <property type="component" value="Chromosome 33"/>
</dbReference>
<evidence type="ECO:0000313" key="8">
    <source>
        <dbReference type="Proteomes" id="UP000694563"/>
    </source>
</evidence>
<evidence type="ECO:0000256" key="5">
    <source>
        <dbReference type="ARBA" id="ARBA00022927"/>
    </source>
</evidence>
<comment type="subcellular location">
    <subcellularLocation>
        <location evidence="1">Cytoplasm</location>
    </subcellularLocation>
</comment>
<proteinExistence type="predicted"/>
<organism evidence="7 8">
    <name type="scientific">Catharus ustulatus</name>
    <name type="common">Russet-backed thrush</name>
    <name type="synonym">Hylocichla ustulatus</name>
    <dbReference type="NCBI Taxonomy" id="91951"/>
    <lineage>
        <taxon>Eukaryota</taxon>
        <taxon>Metazoa</taxon>
        <taxon>Chordata</taxon>
        <taxon>Craniata</taxon>
        <taxon>Vertebrata</taxon>
        <taxon>Euteleostomi</taxon>
        <taxon>Archelosauria</taxon>
        <taxon>Archosauria</taxon>
        <taxon>Dinosauria</taxon>
        <taxon>Saurischia</taxon>
        <taxon>Theropoda</taxon>
        <taxon>Coelurosauria</taxon>
        <taxon>Aves</taxon>
        <taxon>Neognathae</taxon>
        <taxon>Neoaves</taxon>
        <taxon>Telluraves</taxon>
        <taxon>Australaves</taxon>
        <taxon>Passeriformes</taxon>
        <taxon>Turdidae</taxon>
        <taxon>Catharus</taxon>
    </lineage>
</organism>
<feature type="region of interest" description="Disordered" evidence="6">
    <location>
        <begin position="1"/>
        <end position="47"/>
    </location>
</feature>
<dbReference type="GO" id="GO:0006606">
    <property type="term" value="P:protein import into nucleus"/>
    <property type="evidence" value="ECO:0007669"/>
    <property type="project" value="InterPro"/>
</dbReference>
<keyword evidence="8" id="KW-1185">Reference proteome</keyword>
<dbReference type="Gene3D" id="1.25.10.10">
    <property type="entry name" value="Leucine-rich Repeat Variant"/>
    <property type="match status" value="1"/>
</dbReference>
<keyword evidence="5" id="KW-0653">Protein transport</keyword>
<reference evidence="7" key="1">
    <citation type="submission" date="2020-10" db="EMBL/GenBank/DDBJ databases">
        <title>Catharus ustulatus (Swainson's thrush) genome, bCatUst1, primary haplotype v2.</title>
        <authorList>
            <person name="Delmore K."/>
            <person name="Vafadar M."/>
            <person name="Formenti G."/>
            <person name="Chow W."/>
            <person name="Pelan S."/>
            <person name="Howe K."/>
            <person name="Rhie A."/>
            <person name="Mountcastle J."/>
            <person name="Haase B."/>
            <person name="Fedrigo O."/>
            <person name="Jarvis E.D."/>
        </authorList>
    </citation>
    <scope>NUCLEOTIDE SEQUENCE [LARGE SCALE GENOMIC DNA]</scope>
</reference>
<keyword evidence="2" id="KW-0813">Transport</keyword>
<gene>
    <name evidence="7" type="primary">TNPO2</name>
</gene>
<evidence type="ECO:0008006" key="9">
    <source>
        <dbReference type="Google" id="ProtNLM"/>
    </source>
</evidence>
<protein>
    <recommendedName>
        <fullName evidence="9">TNPO1</fullName>
    </recommendedName>
</protein>
<dbReference type="InterPro" id="IPR016024">
    <property type="entry name" value="ARM-type_fold"/>
</dbReference>
<name>A0A8C3UH44_CATUS</name>